<dbReference type="InterPro" id="IPR036388">
    <property type="entry name" value="WH-like_DNA-bd_sf"/>
</dbReference>
<keyword evidence="5 8" id="KW-0227">DNA damage</keyword>
<dbReference type="Pfam" id="PF01035">
    <property type="entry name" value="DNA_binding_1"/>
    <property type="match status" value="1"/>
</dbReference>
<dbReference type="InterPro" id="IPR036217">
    <property type="entry name" value="MethylDNA_cys_MeTrfase_DNAb"/>
</dbReference>
<dbReference type="InterPro" id="IPR014048">
    <property type="entry name" value="MethylDNA_cys_MeTrfase_DNA-bd"/>
</dbReference>
<comment type="catalytic activity">
    <reaction evidence="1 8">
        <text>a 4-O-methyl-thymidine in DNA + L-cysteinyl-[protein] = a thymidine in DNA + S-methyl-L-cysteinyl-[protein]</text>
        <dbReference type="Rhea" id="RHEA:53428"/>
        <dbReference type="Rhea" id="RHEA-COMP:10131"/>
        <dbReference type="Rhea" id="RHEA-COMP:10132"/>
        <dbReference type="Rhea" id="RHEA-COMP:13555"/>
        <dbReference type="Rhea" id="RHEA-COMP:13556"/>
        <dbReference type="ChEBI" id="CHEBI:29950"/>
        <dbReference type="ChEBI" id="CHEBI:82612"/>
        <dbReference type="ChEBI" id="CHEBI:137386"/>
        <dbReference type="ChEBI" id="CHEBI:137387"/>
        <dbReference type="EC" id="2.1.1.63"/>
    </reaction>
</comment>
<dbReference type="InterPro" id="IPR023546">
    <property type="entry name" value="MGMT"/>
</dbReference>
<keyword evidence="3 8" id="KW-0489">Methyltransferase</keyword>
<feature type="region of interest" description="Disordered" evidence="9">
    <location>
        <begin position="1"/>
        <end position="20"/>
    </location>
</feature>
<comment type="miscellaneous">
    <text evidence="8">This enzyme catalyzes only one turnover and therefore is not strictly catalytic. According to one definition, an enzyme is a biocatalyst that acts repeatedly and over many reaction cycles.</text>
</comment>
<dbReference type="Proteomes" id="UP000185696">
    <property type="component" value="Unassembled WGS sequence"/>
</dbReference>
<dbReference type="HAMAP" id="MF_00772">
    <property type="entry name" value="OGT"/>
    <property type="match status" value="1"/>
</dbReference>
<dbReference type="PANTHER" id="PTHR10815:SF5">
    <property type="entry name" value="METHYLATED-DNA--PROTEIN-CYSTEINE METHYLTRANSFERASE"/>
    <property type="match status" value="1"/>
</dbReference>
<gene>
    <name evidence="12" type="ORF">BLA60_39415</name>
</gene>
<protein>
    <recommendedName>
        <fullName evidence="8">Methylated-DNA--protein-cysteine methyltransferase</fullName>
        <ecNumber evidence="8">2.1.1.63</ecNumber>
    </recommendedName>
    <alternativeName>
        <fullName evidence="8">6-O-methylguanine-DNA methyltransferase</fullName>
        <shortName evidence="8">MGMT</shortName>
    </alternativeName>
    <alternativeName>
        <fullName evidence="8">O-6-methylguanine-DNA-alkyltransferase</fullName>
    </alternativeName>
</protein>
<dbReference type="PANTHER" id="PTHR10815">
    <property type="entry name" value="METHYLATED-DNA--PROTEIN-CYSTEINE METHYLTRANSFERASE"/>
    <property type="match status" value="1"/>
</dbReference>
<evidence type="ECO:0000313" key="12">
    <source>
        <dbReference type="EMBL" id="OLF04695.1"/>
    </source>
</evidence>
<dbReference type="GO" id="GO:0006307">
    <property type="term" value="P:DNA alkylation repair"/>
    <property type="evidence" value="ECO:0007669"/>
    <property type="project" value="UniProtKB-UniRule"/>
</dbReference>
<comment type="subcellular location">
    <subcellularLocation>
        <location evidence="8">Cytoplasm</location>
    </subcellularLocation>
</comment>
<name>A0A7Z0WG80_9PSEU</name>
<organism evidence="12 13">
    <name type="scientific">Actinophytocola xinjiangensis</name>
    <dbReference type="NCBI Taxonomy" id="485602"/>
    <lineage>
        <taxon>Bacteria</taxon>
        <taxon>Bacillati</taxon>
        <taxon>Actinomycetota</taxon>
        <taxon>Actinomycetes</taxon>
        <taxon>Pseudonocardiales</taxon>
        <taxon>Pseudonocardiaceae</taxon>
    </lineage>
</organism>
<proteinExistence type="inferred from homology"/>
<keyword evidence="13" id="KW-1185">Reference proteome</keyword>
<evidence type="ECO:0000259" key="10">
    <source>
        <dbReference type="Pfam" id="PF01035"/>
    </source>
</evidence>
<reference evidence="12 13" key="1">
    <citation type="submission" date="2016-12" db="EMBL/GenBank/DDBJ databases">
        <title>The draft genome sequence of Actinophytocola xinjiangensis.</title>
        <authorList>
            <person name="Wang W."/>
            <person name="Yuan L."/>
        </authorList>
    </citation>
    <scope>NUCLEOTIDE SEQUENCE [LARGE SCALE GENOMIC DNA]</scope>
    <source>
        <strain evidence="12 13">CGMCC 4.4663</strain>
    </source>
</reference>
<dbReference type="Gene3D" id="3.30.160.70">
    <property type="entry name" value="Methylated DNA-protein cysteine methyltransferase domain"/>
    <property type="match status" value="1"/>
</dbReference>
<comment type="function">
    <text evidence="8">Involved in the cellular defense against the biological effects of O6-methylguanine (O6-MeG) and O4-methylthymine (O4-MeT) in DNA. Repairs the methylated nucleobase in DNA by stoichiometrically transferring the methyl group to a cysteine residue in the enzyme. This is a suicide reaction: the enzyme is irreversibly inactivated.</text>
</comment>
<dbReference type="EMBL" id="MSIF01000039">
    <property type="protein sequence ID" value="OLF04695.1"/>
    <property type="molecule type" value="Genomic_DNA"/>
</dbReference>
<dbReference type="NCBIfam" id="TIGR00589">
    <property type="entry name" value="ogt"/>
    <property type="match status" value="1"/>
</dbReference>
<comment type="similarity">
    <text evidence="8">Belongs to the MGMT family.</text>
</comment>
<evidence type="ECO:0000256" key="2">
    <source>
        <dbReference type="ARBA" id="ARBA00022490"/>
    </source>
</evidence>
<evidence type="ECO:0000256" key="8">
    <source>
        <dbReference type="HAMAP-Rule" id="MF_00772"/>
    </source>
</evidence>
<evidence type="ECO:0000256" key="7">
    <source>
        <dbReference type="ARBA" id="ARBA00049348"/>
    </source>
</evidence>
<keyword evidence="2 8" id="KW-0963">Cytoplasm</keyword>
<dbReference type="GO" id="GO:0005737">
    <property type="term" value="C:cytoplasm"/>
    <property type="evidence" value="ECO:0007669"/>
    <property type="project" value="UniProtKB-SubCell"/>
</dbReference>
<dbReference type="GO" id="GO:0003908">
    <property type="term" value="F:methylated-DNA-[protein]-cysteine S-methyltransferase activity"/>
    <property type="evidence" value="ECO:0007669"/>
    <property type="project" value="UniProtKB-UniRule"/>
</dbReference>
<dbReference type="CDD" id="cd06445">
    <property type="entry name" value="ATase"/>
    <property type="match status" value="1"/>
</dbReference>
<evidence type="ECO:0000259" key="11">
    <source>
        <dbReference type="Pfam" id="PF02870"/>
    </source>
</evidence>
<dbReference type="InterPro" id="IPR008332">
    <property type="entry name" value="MethylG_MeTrfase_N"/>
</dbReference>
<feature type="domain" description="Methylated-DNA-[protein]-cysteine S-methyltransferase DNA binding" evidence="10">
    <location>
        <begin position="91"/>
        <end position="170"/>
    </location>
</feature>
<dbReference type="AlphaFoldDB" id="A0A7Z0WG80"/>
<feature type="active site" description="Nucleophile; methyl group acceptor" evidence="8">
    <location>
        <position position="142"/>
    </location>
</feature>
<dbReference type="SUPFAM" id="SSF53155">
    <property type="entry name" value="Methylated DNA-protein cysteine methyltransferase domain"/>
    <property type="match status" value="1"/>
</dbReference>
<dbReference type="SUPFAM" id="SSF46767">
    <property type="entry name" value="Methylated DNA-protein cysteine methyltransferase, C-terminal domain"/>
    <property type="match status" value="1"/>
</dbReference>
<dbReference type="GO" id="GO:0032259">
    <property type="term" value="P:methylation"/>
    <property type="evidence" value="ECO:0007669"/>
    <property type="project" value="UniProtKB-KW"/>
</dbReference>
<dbReference type="PROSITE" id="PS00374">
    <property type="entry name" value="MGMT"/>
    <property type="match status" value="1"/>
</dbReference>
<evidence type="ECO:0000256" key="9">
    <source>
        <dbReference type="SAM" id="MobiDB-lite"/>
    </source>
</evidence>
<dbReference type="FunFam" id="1.10.10.10:FF:000337">
    <property type="entry name" value="Methylated-DNA--protein-cysteine methyltransferase"/>
    <property type="match status" value="1"/>
</dbReference>
<evidence type="ECO:0000256" key="1">
    <source>
        <dbReference type="ARBA" id="ARBA00001286"/>
    </source>
</evidence>
<comment type="caution">
    <text evidence="12">The sequence shown here is derived from an EMBL/GenBank/DDBJ whole genome shotgun (WGS) entry which is preliminary data.</text>
</comment>
<evidence type="ECO:0000256" key="6">
    <source>
        <dbReference type="ARBA" id="ARBA00023204"/>
    </source>
</evidence>
<evidence type="ECO:0000256" key="4">
    <source>
        <dbReference type="ARBA" id="ARBA00022679"/>
    </source>
</evidence>
<keyword evidence="6 8" id="KW-0234">DNA repair</keyword>
<accession>A0A7Z0WG80</accession>
<evidence type="ECO:0000256" key="3">
    <source>
        <dbReference type="ARBA" id="ARBA00022603"/>
    </source>
</evidence>
<dbReference type="EC" id="2.1.1.63" evidence="8"/>
<comment type="catalytic activity">
    <reaction evidence="7 8">
        <text>a 6-O-methyl-2'-deoxyguanosine in DNA + L-cysteinyl-[protein] = S-methyl-L-cysteinyl-[protein] + a 2'-deoxyguanosine in DNA</text>
        <dbReference type="Rhea" id="RHEA:24000"/>
        <dbReference type="Rhea" id="RHEA-COMP:10131"/>
        <dbReference type="Rhea" id="RHEA-COMP:10132"/>
        <dbReference type="Rhea" id="RHEA-COMP:11367"/>
        <dbReference type="Rhea" id="RHEA-COMP:11368"/>
        <dbReference type="ChEBI" id="CHEBI:29950"/>
        <dbReference type="ChEBI" id="CHEBI:82612"/>
        <dbReference type="ChEBI" id="CHEBI:85445"/>
        <dbReference type="ChEBI" id="CHEBI:85448"/>
        <dbReference type="EC" id="2.1.1.63"/>
    </reaction>
</comment>
<sequence length="171" mass="18815">MADFRQPHTLPGEHSGHMHAVMDSPVGRLTLVGEGGTLAGLYLTEQRYRPPEDHFGPRDDQLFSAAAEQLREYFAGTRTEFTVPLAPRGTPFQHQVWAALREVRFGDTVTYGELAERIGRPNAARAVGHANGHNPISIIVPCHRVVGSGGSLTGYGGGLPRKRFLLEHERR</sequence>
<dbReference type="Pfam" id="PF02870">
    <property type="entry name" value="Methyltransf_1N"/>
    <property type="match status" value="1"/>
</dbReference>
<dbReference type="Gene3D" id="1.10.10.10">
    <property type="entry name" value="Winged helix-like DNA-binding domain superfamily/Winged helix DNA-binding domain"/>
    <property type="match status" value="1"/>
</dbReference>
<keyword evidence="4 8" id="KW-0808">Transferase</keyword>
<feature type="domain" description="Methylguanine DNA methyltransferase ribonuclease-like" evidence="11">
    <location>
        <begin position="19"/>
        <end position="87"/>
    </location>
</feature>
<evidence type="ECO:0000313" key="13">
    <source>
        <dbReference type="Proteomes" id="UP000185696"/>
    </source>
</evidence>
<dbReference type="InterPro" id="IPR036631">
    <property type="entry name" value="MGMT_N_sf"/>
</dbReference>
<dbReference type="InterPro" id="IPR001497">
    <property type="entry name" value="MethylDNA_cys_MeTrfase_AS"/>
</dbReference>
<evidence type="ECO:0000256" key="5">
    <source>
        <dbReference type="ARBA" id="ARBA00022763"/>
    </source>
</evidence>